<proteinExistence type="predicted"/>
<dbReference type="InterPro" id="IPR011041">
    <property type="entry name" value="Quinoprot_gluc/sorb_DH_b-prop"/>
</dbReference>
<dbReference type="EMBL" id="DXGD01000120">
    <property type="protein sequence ID" value="HIW99140.1"/>
    <property type="molecule type" value="Genomic_DNA"/>
</dbReference>
<dbReference type="Gene3D" id="2.120.10.30">
    <property type="entry name" value="TolB, C-terminal domain"/>
    <property type="match status" value="1"/>
</dbReference>
<dbReference type="AlphaFoldDB" id="A0A9D1S1I5"/>
<reference evidence="2" key="1">
    <citation type="journal article" date="2021" name="PeerJ">
        <title>Extensive microbial diversity within the chicken gut microbiome revealed by metagenomics and culture.</title>
        <authorList>
            <person name="Gilroy R."/>
            <person name="Ravi A."/>
            <person name="Getino M."/>
            <person name="Pursley I."/>
            <person name="Horton D.L."/>
            <person name="Alikhan N.F."/>
            <person name="Baker D."/>
            <person name="Gharbi K."/>
            <person name="Hall N."/>
            <person name="Watson M."/>
            <person name="Adriaenssens E.M."/>
            <person name="Foster-Nyarko E."/>
            <person name="Jarju S."/>
            <person name="Secka A."/>
            <person name="Antonio M."/>
            <person name="Oren A."/>
            <person name="Chaudhuri R.R."/>
            <person name="La Ragione R."/>
            <person name="Hildebrand F."/>
            <person name="Pallen M.J."/>
        </authorList>
    </citation>
    <scope>NUCLEOTIDE SEQUENCE</scope>
    <source>
        <strain evidence="2">ChiHejej3B27-3195</strain>
    </source>
</reference>
<evidence type="ECO:0000313" key="2">
    <source>
        <dbReference type="EMBL" id="HIW99140.1"/>
    </source>
</evidence>
<name>A0A9D1S1I5_9MICC</name>
<dbReference type="InterPro" id="IPR012938">
    <property type="entry name" value="Glc/Sorbosone_DH"/>
</dbReference>
<sequence>MTIIIIIRPKIINDYKALPFILFLEFLPGTEQMLITTQTGELYLRAMDGSEDIAVEGVPEDIVVEGQGGLGDVVAAPDFEESQRVYLSWVTSDEDGTGAAVGHAELNGSDSGAELEDLTVIWEQTPFTSGSGHFSHRMAFSPDGEHLFVTSGDRQEMDPAQDLGSGLGKIMRLTPDGEPAQGNPFADEGGVAEEIWTYGHRNALGIEFAPDGQLWVSEMGPEGGDELNAIEEGDNYGWPEASNGSHYGGGEIPDHADADDFAAPAAWWTPSISPGSLMIYDGELFEEWQGDAFLGALSGEALVRVGLDGQSAEDEDIWDMEERIRDVAEAPDGSIWLIEDGDDAALLQLTPAD</sequence>
<dbReference type="PANTHER" id="PTHR19328">
    <property type="entry name" value="HEDGEHOG-INTERACTING PROTEIN"/>
    <property type="match status" value="1"/>
</dbReference>
<dbReference type="Pfam" id="PF07995">
    <property type="entry name" value="GSDH"/>
    <property type="match status" value="1"/>
</dbReference>
<gene>
    <name evidence="2" type="ORF">H9871_03255</name>
</gene>
<comment type="caution">
    <text evidence="2">The sequence shown here is derived from an EMBL/GenBank/DDBJ whole genome shotgun (WGS) entry which is preliminary data.</text>
</comment>
<dbReference type="PANTHER" id="PTHR19328:SF75">
    <property type="entry name" value="ALDOSE SUGAR DEHYDROGENASE YLII"/>
    <property type="match status" value="1"/>
</dbReference>
<accession>A0A9D1S1I5</accession>
<reference evidence="2" key="2">
    <citation type="submission" date="2021-04" db="EMBL/GenBank/DDBJ databases">
        <authorList>
            <person name="Gilroy R."/>
        </authorList>
    </citation>
    <scope>NUCLEOTIDE SEQUENCE</scope>
    <source>
        <strain evidence="2">ChiHejej3B27-3195</strain>
    </source>
</reference>
<organism evidence="2 3">
    <name type="scientific">Candidatus Nesterenkonia stercoripullorum</name>
    <dbReference type="NCBI Taxonomy" id="2838701"/>
    <lineage>
        <taxon>Bacteria</taxon>
        <taxon>Bacillati</taxon>
        <taxon>Actinomycetota</taxon>
        <taxon>Actinomycetes</taxon>
        <taxon>Micrococcales</taxon>
        <taxon>Micrococcaceae</taxon>
        <taxon>Nesterenkonia</taxon>
    </lineage>
</organism>
<protein>
    <submittedName>
        <fullName evidence="2">PQQ-dependent sugar dehydrogenase</fullName>
    </submittedName>
</protein>
<dbReference type="InterPro" id="IPR011042">
    <property type="entry name" value="6-blade_b-propeller_TolB-like"/>
</dbReference>
<evidence type="ECO:0000313" key="3">
    <source>
        <dbReference type="Proteomes" id="UP000824151"/>
    </source>
</evidence>
<feature type="domain" description="Glucose/Sorbosone dehydrogenase" evidence="1">
    <location>
        <begin position="24"/>
        <end position="347"/>
    </location>
</feature>
<dbReference type="Proteomes" id="UP000824151">
    <property type="component" value="Unassembled WGS sequence"/>
</dbReference>
<evidence type="ECO:0000259" key="1">
    <source>
        <dbReference type="Pfam" id="PF07995"/>
    </source>
</evidence>
<dbReference type="SUPFAM" id="SSF50952">
    <property type="entry name" value="Soluble quinoprotein glucose dehydrogenase"/>
    <property type="match status" value="1"/>
</dbReference>